<dbReference type="Gene3D" id="2.160.20.160">
    <property type="match status" value="1"/>
</dbReference>
<dbReference type="SUPFAM" id="SSF51120">
    <property type="entry name" value="beta-Roll"/>
    <property type="match status" value="5"/>
</dbReference>
<name>A0A3M9XWA2_9HYPH</name>
<evidence type="ECO:0000313" key="3">
    <source>
        <dbReference type="EMBL" id="RNJ51200.1"/>
    </source>
</evidence>
<keyword evidence="2" id="KW-0964">Secreted</keyword>
<protein>
    <submittedName>
        <fullName evidence="3">Calcium-binding protein</fullName>
    </submittedName>
</protein>
<comment type="subcellular location">
    <subcellularLocation>
        <location evidence="1">Secreted</location>
    </subcellularLocation>
</comment>
<reference evidence="3 4" key="1">
    <citation type="submission" date="2018-08" db="EMBL/GenBank/DDBJ databases">
        <title>Genome sequence of Methylocystis hirsuta CSC1, a methanotroph able to accumulate PHAs.</title>
        <authorList>
            <person name="Bordel S."/>
            <person name="Rodriguez E."/>
            <person name="Gancedo J."/>
            <person name="Munoz R."/>
        </authorList>
    </citation>
    <scope>NUCLEOTIDE SEQUENCE [LARGE SCALE GENOMIC DNA]</scope>
    <source>
        <strain evidence="3 4">CSC1</strain>
    </source>
</reference>
<keyword evidence="4" id="KW-1185">Reference proteome</keyword>
<dbReference type="PANTHER" id="PTHR38340">
    <property type="entry name" value="S-LAYER PROTEIN"/>
    <property type="match status" value="1"/>
</dbReference>
<dbReference type="PRINTS" id="PR00313">
    <property type="entry name" value="CABNDNGRPT"/>
</dbReference>
<dbReference type="InterPro" id="IPR011049">
    <property type="entry name" value="Serralysin-like_metalloprot_C"/>
</dbReference>
<evidence type="ECO:0000256" key="2">
    <source>
        <dbReference type="ARBA" id="ARBA00022525"/>
    </source>
</evidence>
<evidence type="ECO:0000256" key="1">
    <source>
        <dbReference type="ARBA" id="ARBA00004613"/>
    </source>
</evidence>
<dbReference type="PROSITE" id="PS00330">
    <property type="entry name" value="HEMOLYSIN_CALCIUM"/>
    <property type="match status" value="3"/>
</dbReference>
<proteinExistence type="predicted"/>
<dbReference type="PANTHER" id="PTHR38340:SF1">
    <property type="entry name" value="S-LAYER PROTEIN"/>
    <property type="match status" value="1"/>
</dbReference>
<gene>
    <name evidence="3" type="ORF">D1O30_17970</name>
</gene>
<dbReference type="GO" id="GO:0005509">
    <property type="term" value="F:calcium ion binding"/>
    <property type="evidence" value="ECO:0007669"/>
    <property type="project" value="InterPro"/>
</dbReference>
<dbReference type="Pfam" id="PF00353">
    <property type="entry name" value="HemolysinCabind"/>
    <property type="match status" value="11"/>
</dbReference>
<dbReference type="Proteomes" id="UP000268623">
    <property type="component" value="Unassembled WGS sequence"/>
</dbReference>
<sequence>MIMPTIIGTNNPDILFGTTEPDVIYGWDFANNAPGDEGPATDNDQIEAGPNSFPAADLIYGGAGDDTVTLAFGGAVYGGDGDDAISGGGLDLFSPSLHFTQLYGGEGNDTISGGGGADLYGDAGDDSLTGASLYDFGAFIGDSLHGGDGNDTLVGGVELFGDSGDDSLNAYYYTRTASGGDGNDTLSAVNNILWGTILSGDAGDDTLYGSFGAYLLDGGDGNDAFRGDVDPVTMIVGGAGVDSFVNPVLLIDNFSGVENLFTSLQTPATPQALQALTTIAYAPNNLTAGVSLDLLAPGTVNLTTQLFGRSAIIQGTDGGDGITTSNGADTLNGGAGNDVLNGGAGADTMNGGAGRDYYYVDNAGDVVNEAVTGESDVVYASAHYALKAGQEIEYLVANAGAVGLNLTGNERANAIFGGAGSDTLNGAGGNDTLDGGGGGNNVMNGGAGDDFCYVNSGSDIVNEAVGGGRDTVMTSVSYMLRAGQEIEVLRVAAGVPGLSLIGNEFANTIYAGNGNDVLVDGGGGHDMMYGGAGNDTCYVNNGSDVVYEAVGGGVDTVIASVGYMLRAGQEIEVLRAAAGAPGLSLVGNAFANTILGRDGGDALDDGGGAGADILEGGAGNDFYYVRNAGSVVYEAVGGGTDSVVASVNYALNAGQEGETLRAASNAPGLSLQGNEINNTILGGAGKDTLDGGAGADLLNGGADNDVLIGGAGDDTLTGAAGNDAFVFTSLSNGIDVVMDFASGADRLQISASGFGGGLVPGGAATLLTAADIASVNNAAGAFIYDNAGANAGTLYWDANGGSGADAQAFARLGATTALAASDFTIVA</sequence>
<dbReference type="GO" id="GO:0005576">
    <property type="term" value="C:extracellular region"/>
    <property type="evidence" value="ECO:0007669"/>
    <property type="project" value="UniProtKB-SubCell"/>
</dbReference>
<organism evidence="3 4">
    <name type="scientific">Methylocystis hirsuta</name>
    <dbReference type="NCBI Taxonomy" id="369798"/>
    <lineage>
        <taxon>Bacteria</taxon>
        <taxon>Pseudomonadati</taxon>
        <taxon>Pseudomonadota</taxon>
        <taxon>Alphaproteobacteria</taxon>
        <taxon>Hyphomicrobiales</taxon>
        <taxon>Methylocystaceae</taxon>
        <taxon>Methylocystis</taxon>
    </lineage>
</organism>
<accession>A0A3M9XWA2</accession>
<dbReference type="InterPro" id="IPR018511">
    <property type="entry name" value="Hemolysin-typ_Ca-bd_CS"/>
</dbReference>
<dbReference type="InterPro" id="IPR050557">
    <property type="entry name" value="RTX_toxin/Mannuronan_C5-epim"/>
</dbReference>
<dbReference type="Gene3D" id="2.150.10.10">
    <property type="entry name" value="Serralysin-like metalloprotease, C-terminal"/>
    <property type="match status" value="4"/>
</dbReference>
<dbReference type="EMBL" id="QWDD01000001">
    <property type="protein sequence ID" value="RNJ51200.1"/>
    <property type="molecule type" value="Genomic_DNA"/>
</dbReference>
<comment type="caution">
    <text evidence="3">The sequence shown here is derived from an EMBL/GenBank/DDBJ whole genome shotgun (WGS) entry which is preliminary data.</text>
</comment>
<dbReference type="InterPro" id="IPR001343">
    <property type="entry name" value="Hemolysn_Ca-bd"/>
</dbReference>
<dbReference type="AlphaFoldDB" id="A0A3M9XWA2"/>
<evidence type="ECO:0000313" key="4">
    <source>
        <dbReference type="Proteomes" id="UP000268623"/>
    </source>
</evidence>